<dbReference type="InterPro" id="IPR027359">
    <property type="entry name" value="Volt_channel_dom_sf"/>
</dbReference>
<evidence type="ECO:0000256" key="7">
    <source>
        <dbReference type="ARBA" id="ARBA00022958"/>
    </source>
</evidence>
<evidence type="ECO:0000256" key="1">
    <source>
        <dbReference type="ARBA" id="ARBA00004141"/>
    </source>
</evidence>
<comment type="caution">
    <text evidence="14">The sequence shown here is derived from an EMBL/GenBank/DDBJ whole genome shotgun (WGS) entry which is preliminary data.</text>
</comment>
<dbReference type="SUPFAM" id="SSF81324">
    <property type="entry name" value="Voltage-gated potassium channels"/>
    <property type="match status" value="1"/>
</dbReference>
<evidence type="ECO:0000259" key="13">
    <source>
        <dbReference type="Pfam" id="PF00520"/>
    </source>
</evidence>
<keyword evidence="15" id="KW-1185">Reference proteome</keyword>
<keyword evidence="4 12" id="KW-0812">Transmembrane</keyword>
<keyword evidence="6" id="KW-0851">Voltage-gated channel</keyword>
<evidence type="ECO:0000256" key="2">
    <source>
        <dbReference type="ARBA" id="ARBA00022448"/>
    </source>
</evidence>
<accession>A0AAV3TZY3</accession>
<gene>
    <name evidence="14" type="ORF">GCM10025791_12330</name>
</gene>
<keyword evidence="3" id="KW-0633">Potassium transport</keyword>
<proteinExistence type="predicted"/>
<feature type="transmembrane region" description="Helical" evidence="12">
    <location>
        <begin position="31"/>
        <end position="48"/>
    </location>
</feature>
<evidence type="ECO:0000313" key="14">
    <source>
        <dbReference type="EMBL" id="GAA4936173.1"/>
    </source>
</evidence>
<dbReference type="PRINTS" id="PR00169">
    <property type="entry name" value="KCHANNEL"/>
</dbReference>
<dbReference type="InterPro" id="IPR005821">
    <property type="entry name" value="Ion_trans_dom"/>
</dbReference>
<dbReference type="Pfam" id="PF00520">
    <property type="entry name" value="Ion_trans"/>
    <property type="match status" value="1"/>
</dbReference>
<keyword evidence="5" id="KW-0631">Potassium channel</keyword>
<dbReference type="RefSeq" id="WP_390517993.1">
    <property type="nucleotide sequence ID" value="NZ_AP031496.1"/>
</dbReference>
<keyword evidence="8 12" id="KW-1133">Transmembrane helix</keyword>
<evidence type="ECO:0000256" key="12">
    <source>
        <dbReference type="SAM" id="Phobius"/>
    </source>
</evidence>
<evidence type="ECO:0000313" key="15">
    <source>
        <dbReference type="Proteomes" id="UP001409585"/>
    </source>
</evidence>
<keyword evidence="7" id="KW-0630">Potassium</keyword>
<dbReference type="GO" id="GO:0008076">
    <property type="term" value="C:voltage-gated potassium channel complex"/>
    <property type="evidence" value="ECO:0007669"/>
    <property type="project" value="InterPro"/>
</dbReference>
<dbReference type="Gene3D" id="1.10.287.70">
    <property type="match status" value="1"/>
</dbReference>
<sequence length="280" mass="31633">MESQVKETTRQYLFRVIFGTDTPAGKRFDLFLIYSIFLSVGVVMLESIEHIASRFPAAMYGLEWFFTILFTIEYGLRVYCAPNRLRYITSFYGIIDLLAILPSYLSLFIGNINYLIVIRLLRVLRIFRVLKLMRYLEEANILMRAIGASHRKILVFFATVLVLATVFGALMFVVEGPQNGFTSIPTSIYWTIVTITTVGYGDITPHTTLGKIIASFAMLTGYSIIAVPTGILTAELNQELMRDRRQISCQGCHAVGHERDAKHCKFCGETLAKKKPVAEA</sequence>
<comment type="subcellular location">
    <subcellularLocation>
        <location evidence="1">Membrane</location>
        <topology evidence="1">Multi-pass membrane protein</topology>
    </subcellularLocation>
</comment>
<name>A0AAV3TZY3_9ALTE</name>
<evidence type="ECO:0000256" key="5">
    <source>
        <dbReference type="ARBA" id="ARBA00022826"/>
    </source>
</evidence>
<reference evidence="15" key="1">
    <citation type="journal article" date="2019" name="Int. J. Syst. Evol. Microbiol.">
        <title>The Global Catalogue of Microorganisms (GCM) 10K type strain sequencing project: providing services to taxonomists for standard genome sequencing and annotation.</title>
        <authorList>
            <consortium name="The Broad Institute Genomics Platform"/>
            <consortium name="The Broad Institute Genome Sequencing Center for Infectious Disease"/>
            <person name="Wu L."/>
            <person name="Ma J."/>
        </authorList>
    </citation>
    <scope>NUCLEOTIDE SEQUENCE [LARGE SCALE GENOMIC DNA]</scope>
    <source>
        <strain evidence="15">JCM 19134</strain>
    </source>
</reference>
<keyword evidence="11" id="KW-0407">Ion channel</keyword>
<evidence type="ECO:0000256" key="10">
    <source>
        <dbReference type="ARBA" id="ARBA00023136"/>
    </source>
</evidence>
<evidence type="ECO:0000256" key="6">
    <source>
        <dbReference type="ARBA" id="ARBA00022882"/>
    </source>
</evidence>
<keyword evidence="2" id="KW-0813">Transport</keyword>
<evidence type="ECO:0000256" key="9">
    <source>
        <dbReference type="ARBA" id="ARBA00023065"/>
    </source>
</evidence>
<feature type="domain" description="Ion transport" evidence="13">
    <location>
        <begin position="27"/>
        <end position="238"/>
    </location>
</feature>
<feature type="transmembrane region" description="Helical" evidence="12">
    <location>
        <begin position="212"/>
        <end position="236"/>
    </location>
</feature>
<dbReference type="EMBL" id="BAABLX010000007">
    <property type="protein sequence ID" value="GAA4936173.1"/>
    <property type="molecule type" value="Genomic_DNA"/>
</dbReference>
<dbReference type="InterPro" id="IPR028325">
    <property type="entry name" value="VG_K_chnl"/>
</dbReference>
<dbReference type="GO" id="GO:0001508">
    <property type="term" value="P:action potential"/>
    <property type="evidence" value="ECO:0007669"/>
    <property type="project" value="TreeGrafter"/>
</dbReference>
<feature type="transmembrane region" description="Helical" evidence="12">
    <location>
        <begin position="91"/>
        <end position="121"/>
    </location>
</feature>
<feature type="transmembrane region" description="Helical" evidence="12">
    <location>
        <begin position="153"/>
        <end position="174"/>
    </location>
</feature>
<dbReference type="PANTHER" id="PTHR11537:SF254">
    <property type="entry name" value="POTASSIUM VOLTAGE-GATED CHANNEL PROTEIN SHAB"/>
    <property type="match status" value="1"/>
</dbReference>
<dbReference type="Proteomes" id="UP001409585">
    <property type="component" value="Unassembled WGS sequence"/>
</dbReference>
<dbReference type="AlphaFoldDB" id="A0AAV3TZY3"/>
<protein>
    <submittedName>
        <fullName evidence="14">Ion transporter</fullName>
    </submittedName>
</protein>
<keyword evidence="10 12" id="KW-0472">Membrane</keyword>
<dbReference type="GO" id="GO:0005249">
    <property type="term" value="F:voltage-gated potassium channel activity"/>
    <property type="evidence" value="ECO:0007669"/>
    <property type="project" value="InterPro"/>
</dbReference>
<organism evidence="14 15">
    <name type="scientific">Halioxenophilus aromaticivorans</name>
    <dbReference type="NCBI Taxonomy" id="1306992"/>
    <lineage>
        <taxon>Bacteria</taxon>
        <taxon>Pseudomonadati</taxon>
        <taxon>Pseudomonadota</taxon>
        <taxon>Gammaproteobacteria</taxon>
        <taxon>Alteromonadales</taxon>
        <taxon>Alteromonadaceae</taxon>
        <taxon>Halioxenophilus</taxon>
    </lineage>
</organism>
<evidence type="ECO:0000256" key="8">
    <source>
        <dbReference type="ARBA" id="ARBA00022989"/>
    </source>
</evidence>
<evidence type="ECO:0000256" key="4">
    <source>
        <dbReference type="ARBA" id="ARBA00022692"/>
    </source>
</evidence>
<keyword evidence="9" id="KW-0406">Ion transport</keyword>
<evidence type="ECO:0000256" key="3">
    <source>
        <dbReference type="ARBA" id="ARBA00022538"/>
    </source>
</evidence>
<dbReference type="PANTHER" id="PTHR11537">
    <property type="entry name" value="VOLTAGE-GATED POTASSIUM CHANNEL"/>
    <property type="match status" value="1"/>
</dbReference>
<evidence type="ECO:0000256" key="11">
    <source>
        <dbReference type="ARBA" id="ARBA00023303"/>
    </source>
</evidence>
<dbReference type="Gene3D" id="1.20.120.350">
    <property type="entry name" value="Voltage-gated potassium channels. Chain C"/>
    <property type="match status" value="1"/>
</dbReference>